<dbReference type="Proteomes" id="UP000792457">
    <property type="component" value="Unassembled WGS sequence"/>
</dbReference>
<reference evidence="2" key="2">
    <citation type="submission" date="2017-10" db="EMBL/GenBank/DDBJ databases">
        <title>Ladona fulva Genome sequencing and assembly.</title>
        <authorList>
            <person name="Murali S."/>
            <person name="Richards S."/>
            <person name="Bandaranaike D."/>
            <person name="Bellair M."/>
            <person name="Blankenburg K."/>
            <person name="Chao H."/>
            <person name="Dinh H."/>
            <person name="Doddapaneni H."/>
            <person name="Dugan-Rocha S."/>
            <person name="Elkadiri S."/>
            <person name="Gnanaolivu R."/>
            <person name="Hernandez B."/>
            <person name="Skinner E."/>
            <person name="Javaid M."/>
            <person name="Lee S."/>
            <person name="Li M."/>
            <person name="Ming W."/>
            <person name="Munidasa M."/>
            <person name="Muniz J."/>
            <person name="Nguyen L."/>
            <person name="Hughes D."/>
            <person name="Osuji N."/>
            <person name="Pu L.-L."/>
            <person name="Puazo M."/>
            <person name="Qu C."/>
            <person name="Quiroz J."/>
            <person name="Raj R."/>
            <person name="Weissenberger G."/>
            <person name="Xin Y."/>
            <person name="Zou X."/>
            <person name="Han Y."/>
            <person name="Worley K."/>
            <person name="Muzny D."/>
            <person name="Gibbs R."/>
        </authorList>
    </citation>
    <scope>NUCLEOTIDE SEQUENCE</scope>
    <source>
        <strain evidence="2">Sampled in the wild</strain>
    </source>
</reference>
<reference evidence="2" key="1">
    <citation type="submission" date="2013-04" db="EMBL/GenBank/DDBJ databases">
        <authorList>
            <person name="Qu J."/>
            <person name="Murali S.C."/>
            <person name="Bandaranaike D."/>
            <person name="Bellair M."/>
            <person name="Blankenburg K."/>
            <person name="Chao H."/>
            <person name="Dinh H."/>
            <person name="Doddapaneni H."/>
            <person name="Downs B."/>
            <person name="Dugan-Rocha S."/>
            <person name="Elkadiri S."/>
            <person name="Gnanaolivu R.D."/>
            <person name="Hernandez B."/>
            <person name="Javaid M."/>
            <person name="Jayaseelan J.C."/>
            <person name="Lee S."/>
            <person name="Li M."/>
            <person name="Ming W."/>
            <person name="Munidasa M."/>
            <person name="Muniz J."/>
            <person name="Nguyen L."/>
            <person name="Ongeri F."/>
            <person name="Osuji N."/>
            <person name="Pu L.-L."/>
            <person name="Puazo M."/>
            <person name="Qu C."/>
            <person name="Quiroz J."/>
            <person name="Raj R."/>
            <person name="Weissenberger G."/>
            <person name="Xin Y."/>
            <person name="Zou X."/>
            <person name="Han Y."/>
            <person name="Richards S."/>
            <person name="Worley K."/>
            <person name="Muzny D."/>
            <person name="Gibbs R."/>
        </authorList>
    </citation>
    <scope>NUCLEOTIDE SEQUENCE</scope>
    <source>
        <strain evidence="2">Sampled in the wild</strain>
    </source>
</reference>
<proteinExistence type="predicted"/>
<comment type="caution">
    <text evidence="2">The sequence shown here is derived from an EMBL/GenBank/DDBJ whole genome shotgun (WGS) entry which is preliminary data.</text>
</comment>
<sequence>MKSGFLTSSLFSWQPWRCAAKCTFLGEKRKCHRTAVGGKHLSVRRQALSIENGDLVANPSKVPTRLGHVERRRANRRQRGCRRGKPGTAAFSAATGVLHGPGSAPRSARDRGRIRGVLSGQDPVVSGNAAVPAQGGPRRLAQQDIG</sequence>
<gene>
    <name evidence="2" type="ORF">J437_LFUL015223</name>
</gene>
<keyword evidence="3" id="KW-1185">Reference proteome</keyword>
<accession>A0A8K0KHV4</accession>
<feature type="region of interest" description="Disordered" evidence="1">
    <location>
        <begin position="118"/>
        <end position="146"/>
    </location>
</feature>
<evidence type="ECO:0000256" key="1">
    <source>
        <dbReference type="SAM" id="MobiDB-lite"/>
    </source>
</evidence>
<name>A0A8K0KHV4_LADFU</name>
<dbReference type="AlphaFoldDB" id="A0A8K0KHV4"/>
<dbReference type="EMBL" id="KZ308846">
    <property type="protein sequence ID" value="KAG8234822.1"/>
    <property type="molecule type" value="Genomic_DNA"/>
</dbReference>
<protein>
    <submittedName>
        <fullName evidence="2">Uncharacterized protein</fullName>
    </submittedName>
</protein>
<evidence type="ECO:0000313" key="2">
    <source>
        <dbReference type="EMBL" id="KAG8234822.1"/>
    </source>
</evidence>
<evidence type="ECO:0000313" key="3">
    <source>
        <dbReference type="Proteomes" id="UP000792457"/>
    </source>
</evidence>
<organism evidence="2 3">
    <name type="scientific">Ladona fulva</name>
    <name type="common">Scarce chaser dragonfly</name>
    <name type="synonym">Libellula fulva</name>
    <dbReference type="NCBI Taxonomy" id="123851"/>
    <lineage>
        <taxon>Eukaryota</taxon>
        <taxon>Metazoa</taxon>
        <taxon>Ecdysozoa</taxon>
        <taxon>Arthropoda</taxon>
        <taxon>Hexapoda</taxon>
        <taxon>Insecta</taxon>
        <taxon>Pterygota</taxon>
        <taxon>Palaeoptera</taxon>
        <taxon>Odonata</taxon>
        <taxon>Epiprocta</taxon>
        <taxon>Anisoptera</taxon>
        <taxon>Libelluloidea</taxon>
        <taxon>Libellulidae</taxon>
        <taxon>Ladona</taxon>
    </lineage>
</organism>